<dbReference type="AlphaFoldDB" id="A0A1M6SEQ4"/>
<sequence length="113" mass="13376">MKAITFRTLLEFLAGSERAQKVEEELRKLERSKQKVYVSNYTILELVYYLQEVLGLPKEKVVDIVRTILEDRLFKVEEKNSLERALKLYLEGYDFLEALKKVQYEENKIGSLL</sequence>
<accession>A0A1M6SEQ4</accession>
<reference evidence="1 2" key="1">
    <citation type="submission" date="2016-11" db="EMBL/GenBank/DDBJ databases">
        <authorList>
            <person name="Jaros S."/>
            <person name="Januszkiewicz K."/>
            <person name="Wedrychowicz H."/>
        </authorList>
    </citation>
    <scope>NUCLEOTIDE SEQUENCE [LARGE SCALE GENOMIC DNA]</scope>
    <source>
        <strain evidence="1 2">DSM 19557</strain>
    </source>
</reference>
<dbReference type="EMBL" id="LT670846">
    <property type="protein sequence ID" value="SHK43190.1"/>
    <property type="molecule type" value="Genomic_DNA"/>
</dbReference>
<dbReference type="STRING" id="381751.SAMN05444391_1003"/>
<dbReference type="OrthoDB" id="15420at2"/>
<dbReference type="SUPFAM" id="SSF88723">
    <property type="entry name" value="PIN domain-like"/>
    <property type="match status" value="1"/>
</dbReference>
<organism evidence="1 2">
    <name type="scientific">Thermocrinis minervae</name>
    <dbReference type="NCBI Taxonomy" id="381751"/>
    <lineage>
        <taxon>Bacteria</taxon>
        <taxon>Pseudomonadati</taxon>
        <taxon>Aquificota</taxon>
        <taxon>Aquificia</taxon>
        <taxon>Aquificales</taxon>
        <taxon>Aquificaceae</taxon>
        <taxon>Thermocrinis</taxon>
    </lineage>
</organism>
<dbReference type="InterPro" id="IPR029060">
    <property type="entry name" value="PIN-like_dom_sf"/>
</dbReference>
<evidence type="ECO:0000313" key="1">
    <source>
        <dbReference type="EMBL" id="SHK43190.1"/>
    </source>
</evidence>
<evidence type="ECO:0000313" key="2">
    <source>
        <dbReference type="Proteomes" id="UP000189810"/>
    </source>
</evidence>
<dbReference type="Proteomes" id="UP000189810">
    <property type="component" value="Chromosome I"/>
</dbReference>
<protein>
    <submittedName>
        <fullName evidence="1">Predicted nucleic-acid-binding protein, contains PIN domain</fullName>
    </submittedName>
</protein>
<proteinExistence type="predicted"/>
<gene>
    <name evidence="1" type="ORF">SAMN05444391_1003</name>
</gene>
<dbReference type="RefSeq" id="WP_079654123.1">
    <property type="nucleotide sequence ID" value="NZ_LT670846.1"/>
</dbReference>
<dbReference type="Gene3D" id="3.40.50.1010">
    <property type="entry name" value="5'-nuclease"/>
    <property type="match status" value="1"/>
</dbReference>
<keyword evidence="2" id="KW-1185">Reference proteome</keyword>
<name>A0A1M6SEQ4_9AQUI</name>